<sequence length="134" mass="15195">MKKRMLIFGLLFFLFIFAMFYIKNTKSRKVPSEVKIYEMIKTADEDSVMEEMVVSLAKEGGNKINLYEALSGYLSQDCRANYFPIFLLKLAAKEARNAGKMERAVGLENEIELFMKKNPSLKRSGICGDTAGLS</sequence>
<evidence type="ECO:0000313" key="2">
    <source>
        <dbReference type="Proteomes" id="UP000310016"/>
    </source>
</evidence>
<accession>A0A4U0Q820</accession>
<evidence type="ECO:0000313" key="1">
    <source>
        <dbReference type="EMBL" id="TJZ77325.1"/>
    </source>
</evidence>
<comment type="caution">
    <text evidence="1">The sequence shown here is derived from an EMBL/GenBank/DDBJ whole genome shotgun (WGS) entry which is preliminary data.</text>
</comment>
<organism evidence="1 2">
    <name type="scientific">Chitiniphilus eburneus</name>
    <dbReference type="NCBI Taxonomy" id="2571148"/>
    <lineage>
        <taxon>Bacteria</taxon>
        <taxon>Pseudomonadati</taxon>
        <taxon>Pseudomonadota</taxon>
        <taxon>Betaproteobacteria</taxon>
        <taxon>Neisseriales</taxon>
        <taxon>Chitinibacteraceae</taxon>
        <taxon>Chitiniphilus</taxon>
    </lineage>
</organism>
<dbReference type="AlphaFoldDB" id="A0A4U0Q820"/>
<proteinExistence type="predicted"/>
<keyword evidence="2" id="KW-1185">Reference proteome</keyword>
<name>A0A4U0Q820_9NEIS</name>
<dbReference type="RefSeq" id="WP_136771801.1">
    <property type="nucleotide sequence ID" value="NZ_SUMF01000002.1"/>
</dbReference>
<dbReference type="EMBL" id="SUMF01000002">
    <property type="protein sequence ID" value="TJZ77325.1"/>
    <property type="molecule type" value="Genomic_DNA"/>
</dbReference>
<dbReference type="Proteomes" id="UP000310016">
    <property type="component" value="Unassembled WGS sequence"/>
</dbReference>
<protein>
    <submittedName>
        <fullName evidence="1">Uncharacterized protein</fullName>
    </submittedName>
</protein>
<reference evidence="1 2" key="1">
    <citation type="submission" date="2019-04" db="EMBL/GenBank/DDBJ databases">
        <title>Chitiniphilus eburnea sp. nov., a novel chitinolytic bacterium isolated from aquaculture sludge.</title>
        <authorList>
            <person name="Sheng M."/>
        </authorList>
    </citation>
    <scope>NUCLEOTIDE SEQUENCE [LARGE SCALE GENOMIC DNA]</scope>
    <source>
        <strain evidence="1 2">HX-2-15</strain>
    </source>
</reference>
<gene>
    <name evidence="1" type="ORF">FAZ21_02990</name>
</gene>